<sequence length="281" mass="31158">MTPPPPHRAPIPTHNRSVARTPADRIDPPIAECDFSLRGKPMMAEEAATGEVAPLKRKLAAGECEALDMFPAKETAPAIIPHWAGPLSKPAAATGNRKLLERVALEPMAAELFSEDAELLERVKETLLTFPESKALSARQLQEAIDRVVRESKPETASVAAPGMVRLQDDDIRVWLFLLETSTVDDILGVDAGRVFPPRWIDERKMYLDEQCQVKNKKPGQNLLLVHKIRIDLITKGYVEVQKEYVQSDSEDEDEDEGEDACPYDSYGPEDEVQGGVVLLI</sequence>
<proteinExistence type="predicted"/>
<organism evidence="1 2">
    <name type="scientific">Avena sativa</name>
    <name type="common">Oat</name>
    <dbReference type="NCBI Taxonomy" id="4498"/>
    <lineage>
        <taxon>Eukaryota</taxon>
        <taxon>Viridiplantae</taxon>
        <taxon>Streptophyta</taxon>
        <taxon>Embryophyta</taxon>
        <taxon>Tracheophyta</taxon>
        <taxon>Spermatophyta</taxon>
        <taxon>Magnoliopsida</taxon>
        <taxon>Liliopsida</taxon>
        <taxon>Poales</taxon>
        <taxon>Poaceae</taxon>
        <taxon>BOP clade</taxon>
        <taxon>Pooideae</taxon>
        <taxon>Poodae</taxon>
        <taxon>Poeae</taxon>
        <taxon>Poeae Chloroplast Group 1 (Aveneae type)</taxon>
        <taxon>Aveninae</taxon>
        <taxon>Avena</taxon>
    </lineage>
</organism>
<dbReference type="Proteomes" id="UP001732700">
    <property type="component" value="Chromosome 1D"/>
</dbReference>
<evidence type="ECO:0000313" key="2">
    <source>
        <dbReference type="Proteomes" id="UP001732700"/>
    </source>
</evidence>
<reference evidence="1" key="1">
    <citation type="submission" date="2021-05" db="EMBL/GenBank/DDBJ databases">
        <authorList>
            <person name="Scholz U."/>
            <person name="Mascher M."/>
            <person name="Fiebig A."/>
        </authorList>
    </citation>
    <scope>NUCLEOTIDE SEQUENCE [LARGE SCALE GENOMIC DNA]</scope>
</reference>
<protein>
    <submittedName>
        <fullName evidence="1">Uncharacterized protein</fullName>
    </submittedName>
</protein>
<dbReference type="EnsemblPlants" id="AVESA.00010b.r2.1DG0170390.1">
    <property type="protein sequence ID" value="AVESA.00010b.r2.1DG0170390.1.CDS.1"/>
    <property type="gene ID" value="AVESA.00010b.r2.1DG0170390"/>
</dbReference>
<reference evidence="1" key="2">
    <citation type="submission" date="2025-09" db="UniProtKB">
        <authorList>
            <consortium name="EnsemblPlants"/>
        </authorList>
    </citation>
    <scope>IDENTIFICATION</scope>
</reference>
<keyword evidence="2" id="KW-1185">Reference proteome</keyword>
<evidence type="ECO:0000313" key="1">
    <source>
        <dbReference type="EnsemblPlants" id="AVESA.00010b.r2.1DG0170390.1.CDS.1"/>
    </source>
</evidence>
<name>A0ACD5U2U7_AVESA</name>
<accession>A0ACD5U2U7</accession>